<evidence type="ECO:0000313" key="2">
    <source>
        <dbReference type="Proteomes" id="UP001060085"/>
    </source>
</evidence>
<sequence length="380" mass="43698">MILKIKIFLISNNHSTFISFSSTHLKSRHRKENADGLMSNSDYVNEEYMEAIRTNSFVEMYSKVQRELGRKVSVDDKPSSSSSSLPRRVHLADIVEPSQEILTDILGGSDELHHFLTCFFQISSEACKICELILKTIDQTRANYSHIRRVTKYLQRSLSSDDQYNKIYGSLADFSSLSNPLSNINPAQFQELHDNLYLSLNMFTSKCRKIRRRRKFLQRFKKIAGGTVVAAYTALMITLIVLAIHSVVGIVTAPFFIAGSMFLVPKKTCKRKQVKKTVPLERLEAQLDTAAKGVYLLINDFDTMSRLVMRLNNEMEHSKFVADLCLKRRTNEMLKEIARELQINQTELMNQLEDLEEHVYLCILNINRSRRLLVEKMLAG</sequence>
<dbReference type="EMBL" id="CM044706">
    <property type="protein sequence ID" value="KAI5655945.1"/>
    <property type="molecule type" value="Genomic_DNA"/>
</dbReference>
<protein>
    <submittedName>
        <fullName evidence="1">Uncharacterized protein</fullName>
    </submittedName>
</protein>
<reference evidence="2" key="1">
    <citation type="journal article" date="2023" name="Nat. Plants">
        <title>Single-cell RNA sequencing provides a high-resolution roadmap for understanding the multicellular compartmentation of specialized metabolism.</title>
        <authorList>
            <person name="Sun S."/>
            <person name="Shen X."/>
            <person name="Li Y."/>
            <person name="Li Y."/>
            <person name="Wang S."/>
            <person name="Li R."/>
            <person name="Zhang H."/>
            <person name="Shen G."/>
            <person name="Guo B."/>
            <person name="Wei J."/>
            <person name="Xu J."/>
            <person name="St-Pierre B."/>
            <person name="Chen S."/>
            <person name="Sun C."/>
        </authorList>
    </citation>
    <scope>NUCLEOTIDE SEQUENCE [LARGE SCALE GENOMIC DNA]</scope>
</reference>
<dbReference type="Proteomes" id="UP001060085">
    <property type="component" value="Linkage Group LG06"/>
</dbReference>
<accession>A0ACC0A4Y0</accession>
<gene>
    <name evidence="1" type="ORF">M9H77_24738</name>
</gene>
<proteinExistence type="predicted"/>
<comment type="caution">
    <text evidence="1">The sequence shown here is derived from an EMBL/GenBank/DDBJ whole genome shotgun (WGS) entry which is preliminary data.</text>
</comment>
<name>A0ACC0A4Y0_CATRO</name>
<evidence type="ECO:0000313" key="1">
    <source>
        <dbReference type="EMBL" id="KAI5655945.1"/>
    </source>
</evidence>
<organism evidence="1 2">
    <name type="scientific">Catharanthus roseus</name>
    <name type="common">Madagascar periwinkle</name>
    <name type="synonym">Vinca rosea</name>
    <dbReference type="NCBI Taxonomy" id="4058"/>
    <lineage>
        <taxon>Eukaryota</taxon>
        <taxon>Viridiplantae</taxon>
        <taxon>Streptophyta</taxon>
        <taxon>Embryophyta</taxon>
        <taxon>Tracheophyta</taxon>
        <taxon>Spermatophyta</taxon>
        <taxon>Magnoliopsida</taxon>
        <taxon>eudicotyledons</taxon>
        <taxon>Gunneridae</taxon>
        <taxon>Pentapetalae</taxon>
        <taxon>asterids</taxon>
        <taxon>lamiids</taxon>
        <taxon>Gentianales</taxon>
        <taxon>Apocynaceae</taxon>
        <taxon>Rauvolfioideae</taxon>
        <taxon>Vinceae</taxon>
        <taxon>Catharanthinae</taxon>
        <taxon>Catharanthus</taxon>
    </lineage>
</organism>
<keyword evidence="2" id="KW-1185">Reference proteome</keyword>